<evidence type="ECO:0000313" key="2">
    <source>
        <dbReference type="Proteomes" id="UP000059188"/>
    </source>
</evidence>
<organism evidence="1 2">
    <name type="scientific">Thanatephorus cucumeris (strain AG1-IB / isolate 7/3/14)</name>
    <name type="common">Lettuce bottom rot fungus</name>
    <name type="synonym">Rhizoctonia solani</name>
    <dbReference type="NCBI Taxonomy" id="1108050"/>
    <lineage>
        <taxon>Eukaryota</taxon>
        <taxon>Fungi</taxon>
        <taxon>Dikarya</taxon>
        <taxon>Basidiomycota</taxon>
        <taxon>Agaricomycotina</taxon>
        <taxon>Agaricomycetes</taxon>
        <taxon>Cantharellales</taxon>
        <taxon>Ceratobasidiaceae</taxon>
        <taxon>Rhizoctonia</taxon>
        <taxon>Rhizoctonia solani AG-1</taxon>
    </lineage>
</organism>
<evidence type="ECO:0000313" key="1">
    <source>
        <dbReference type="EMBL" id="CEL62898.1"/>
    </source>
</evidence>
<proteinExistence type="predicted"/>
<keyword evidence="2" id="KW-1185">Reference proteome</keyword>
<protein>
    <submittedName>
        <fullName evidence="1">Uncharacterized protein</fullName>
    </submittedName>
</protein>
<accession>A0A0B7G323</accession>
<sequence>MNACFWTFGFRCLRHLRLGLYKPVYIVNLNYKIPVPHQRKVQSDDGRALKTHSDHCGQLCLASGLCFNICSSSE</sequence>
<dbReference type="Proteomes" id="UP000059188">
    <property type="component" value="Unassembled WGS sequence"/>
</dbReference>
<dbReference type="AlphaFoldDB" id="A0A0B7G323"/>
<name>A0A0B7G323_THACB</name>
<reference evidence="1 2" key="1">
    <citation type="submission" date="2014-11" db="EMBL/GenBank/DDBJ databases">
        <authorList>
            <person name="Wibberg Daniel"/>
        </authorList>
    </citation>
    <scope>NUCLEOTIDE SEQUENCE [LARGE SCALE GENOMIC DNA]</scope>
    <source>
        <strain evidence="1">Rhizoctonia solani AG1-IB 7/3/14</strain>
    </source>
</reference>
<dbReference type="EMBL" id="LN679832">
    <property type="protein sequence ID" value="CEL62898.1"/>
    <property type="molecule type" value="Genomic_DNA"/>
</dbReference>
<gene>
    <name evidence="1" type="ORF">RSOLAG1IB_12597</name>
</gene>